<reference evidence="1" key="1">
    <citation type="submission" date="2018-04" db="EMBL/GenBank/DDBJ databases">
        <title>Transcriptome assembly of Sipha flava.</title>
        <authorList>
            <person name="Scully E.D."/>
            <person name="Geib S.M."/>
            <person name="Palmer N.A."/>
            <person name="Koch K."/>
            <person name="Bradshaw J."/>
            <person name="Heng-Moss T."/>
            <person name="Sarath G."/>
        </authorList>
    </citation>
    <scope>NUCLEOTIDE SEQUENCE</scope>
</reference>
<gene>
    <name evidence="1" type="ORF">g.134461</name>
</gene>
<evidence type="ECO:0000313" key="1">
    <source>
        <dbReference type="EMBL" id="MBY75392.1"/>
    </source>
</evidence>
<dbReference type="AlphaFoldDB" id="A0A2S2QDY4"/>
<evidence type="ECO:0008006" key="2">
    <source>
        <dbReference type="Google" id="ProtNLM"/>
    </source>
</evidence>
<name>A0A2S2QDY4_9HEMI</name>
<dbReference type="PANTHER" id="PTHR36688">
    <property type="entry name" value="ENDO/EXONUCLEASE/PHOSPHATASE DOMAIN-CONTAINING PROTEIN"/>
    <property type="match status" value="1"/>
</dbReference>
<dbReference type="PANTHER" id="PTHR36688:SF1">
    <property type="entry name" value="ENDONUCLEASE_EXONUCLEASE_PHOSPHATASE DOMAIN-CONTAINING PROTEIN"/>
    <property type="match status" value="1"/>
</dbReference>
<protein>
    <recommendedName>
        <fullName evidence="2">RNA-directed DNA polymerase</fullName>
    </recommendedName>
</protein>
<dbReference type="InterPro" id="IPR052560">
    <property type="entry name" value="RdDP_mobile_element"/>
</dbReference>
<accession>A0A2S2QDY4</accession>
<sequence>MAENVKKAIVQIKNGKSPGPDNLHSEFLKLLNMEGIIWLTRVFNNIYSAGKLLTQWLKSIFIALPKNPSAKHFNNFHTNSIMSHLLKIFLRIIHQKMYKKCVNQMSSTQFSFKNSVSTR</sequence>
<organism evidence="1">
    <name type="scientific">Sipha flava</name>
    <name type="common">yellow sugarcane aphid</name>
    <dbReference type="NCBI Taxonomy" id="143950"/>
    <lineage>
        <taxon>Eukaryota</taxon>
        <taxon>Metazoa</taxon>
        <taxon>Ecdysozoa</taxon>
        <taxon>Arthropoda</taxon>
        <taxon>Hexapoda</taxon>
        <taxon>Insecta</taxon>
        <taxon>Pterygota</taxon>
        <taxon>Neoptera</taxon>
        <taxon>Paraneoptera</taxon>
        <taxon>Hemiptera</taxon>
        <taxon>Sternorrhyncha</taxon>
        <taxon>Aphidomorpha</taxon>
        <taxon>Aphidoidea</taxon>
        <taxon>Aphididae</taxon>
        <taxon>Sipha</taxon>
    </lineage>
</organism>
<proteinExistence type="predicted"/>
<dbReference type="EMBL" id="GGMS01006189">
    <property type="protein sequence ID" value="MBY75392.1"/>
    <property type="molecule type" value="Transcribed_RNA"/>
</dbReference>
<dbReference type="OrthoDB" id="6604541at2759"/>